<feature type="compositionally biased region" description="Basic and acidic residues" evidence="1">
    <location>
        <begin position="744"/>
        <end position="755"/>
    </location>
</feature>
<name>B0DBR2_LACBS</name>
<dbReference type="OrthoDB" id="3220023at2759"/>
<dbReference type="EMBL" id="DS547102">
    <property type="protein sequence ID" value="EDR08227.1"/>
    <property type="molecule type" value="Genomic_DNA"/>
</dbReference>
<gene>
    <name evidence="2" type="ORF">LACBIDRAFT_327282</name>
</gene>
<protein>
    <submittedName>
        <fullName evidence="2">Predicted protein</fullName>
    </submittedName>
</protein>
<feature type="region of interest" description="Disordered" evidence="1">
    <location>
        <begin position="28"/>
        <end position="77"/>
    </location>
</feature>
<evidence type="ECO:0000256" key="1">
    <source>
        <dbReference type="SAM" id="MobiDB-lite"/>
    </source>
</evidence>
<reference evidence="2 3" key="1">
    <citation type="journal article" date="2008" name="Nature">
        <title>The genome of Laccaria bicolor provides insights into mycorrhizal symbiosis.</title>
        <authorList>
            <person name="Martin F."/>
            <person name="Aerts A."/>
            <person name="Ahren D."/>
            <person name="Brun A."/>
            <person name="Danchin E.G.J."/>
            <person name="Duchaussoy F."/>
            <person name="Gibon J."/>
            <person name="Kohler A."/>
            <person name="Lindquist E."/>
            <person name="Pereda V."/>
            <person name="Salamov A."/>
            <person name="Shapiro H.J."/>
            <person name="Wuyts J."/>
            <person name="Blaudez D."/>
            <person name="Buee M."/>
            <person name="Brokstein P."/>
            <person name="Canbaeck B."/>
            <person name="Cohen D."/>
            <person name="Courty P.E."/>
            <person name="Coutinho P.M."/>
            <person name="Delaruelle C."/>
            <person name="Detter J.C."/>
            <person name="Deveau A."/>
            <person name="DiFazio S."/>
            <person name="Duplessis S."/>
            <person name="Fraissinet-Tachet L."/>
            <person name="Lucic E."/>
            <person name="Frey-Klett P."/>
            <person name="Fourrey C."/>
            <person name="Feussner I."/>
            <person name="Gay G."/>
            <person name="Grimwood J."/>
            <person name="Hoegger P.J."/>
            <person name="Jain P."/>
            <person name="Kilaru S."/>
            <person name="Labbe J."/>
            <person name="Lin Y.C."/>
            <person name="Legue V."/>
            <person name="Le Tacon F."/>
            <person name="Marmeisse R."/>
            <person name="Melayah D."/>
            <person name="Montanini B."/>
            <person name="Muratet M."/>
            <person name="Nehls U."/>
            <person name="Niculita-Hirzel H."/>
            <person name="Oudot-Le Secq M.P."/>
            <person name="Peter M."/>
            <person name="Quesneville H."/>
            <person name="Rajashekar B."/>
            <person name="Reich M."/>
            <person name="Rouhier N."/>
            <person name="Schmutz J."/>
            <person name="Yin T."/>
            <person name="Chalot M."/>
            <person name="Henrissat B."/>
            <person name="Kuees U."/>
            <person name="Lucas S."/>
            <person name="Van de Peer Y."/>
            <person name="Podila G.K."/>
            <person name="Polle A."/>
            <person name="Pukkila P.J."/>
            <person name="Richardson P.M."/>
            <person name="Rouze P."/>
            <person name="Sanders I.R."/>
            <person name="Stajich J.E."/>
            <person name="Tunlid A."/>
            <person name="Tuskan G."/>
            <person name="Grigoriev I.V."/>
        </authorList>
    </citation>
    <scope>NUCLEOTIDE SEQUENCE [LARGE SCALE GENOMIC DNA]</scope>
    <source>
        <strain evidence="3">S238N-H82 / ATCC MYA-4686</strain>
    </source>
</reference>
<dbReference type="AlphaFoldDB" id="B0DBR2"/>
<dbReference type="InParanoid" id="B0DBR2"/>
<feature type="compositionally biased region" description="Low complexity" evidence="1">
    <location>
        <begin position="179"/>
        <end position="196"/>
    </location>
</feature>
<dbReference type="GeneID" id="6076980"/>
<evidence type="ECO:0000313" key="3">
    <source>
        <dbReference type="Proteomes" id="UP000001194"/>
    </source>
</evidence>
<evidence type="ECO:0000313" key="2">
    <source>
        <dbReference type="EMBL" id="EDR08227.1"/>
    </source>
</evidence>
<sequence length="768" mass="85778">MCKGLQTLRGTLHTSTTNKHFSFSTTTIHIDDHPQPRPTTPPSATTAVRRSEPPSHTSTTTTTWQRHISSPTADGDLARQRTCHVVQTVTTQSSSLPTLVQVPPEWMTGDGDDLACQRAPNTMKSDECPAPPLEPRCYVAVSNVATKRRTTANSSFVVVIHLMTHRLHDTMMTPRCNNDTTTMTVDGRTTDTTTSDDTTKRGGHHLDLLYIILDPNVHPLWVFDPPNPVQTPTPTPEIPLPMERVQLSAIGSIYLASTRPWWLKYYRILSKRNEIRQIPAAEIEFSLVKCGLLSEAAYASFLFDSGPCEACGNETVQPYASFALRLRLCPKDSCMRVFLTTWPTITPICRRTAWTTTLNEYENMTDRSSYAEICADLYDWFTRVQNAFRLHKKEKEAARKGLVTLNGWDFWDMMNCTVYGPYHKHKNRIYEQVGGVAEAAHRKSREEALQHHSRLRSAVPAQGESRKPAAVSAFLKLPVLDPLQSPGSLPDDTSVSKTLKKDPFVTCILEGQVAQWTDKARQDFGVMFGYPAEWKSANKNIVHPAERLSARYLCKKCKYFPTKYRDDECLDFAGACAHQCVVGNPKAKKNGQAKWTVPNFKKDDKASAALKQLIAIFGHDNQKSSAKDVLSRNNYVLCVSCDPPLYVCTAGVAGHSHRHEEMKMQIAITGYDPLVMGAHDVERGLDGQSCTGEDHFWVPTLLANFEMGRDVDWVGGRGVFCHLTSTTGGDDTAGAEQPSDAFGEEEKNERKEKQPKLFSFNGFAFPQA</sequence>
<feature type="region of interest" description="Disordered" evidence="1">
    <location>
        <begin position="727"/>
        <end position="756"/>
    </location>
</feature>
<dbReference type="RefSeq" id="XP_001881297.1">
    <property type="nucleotide sequence ID" value="XM_001881262.1"/>
</dbReference>
<keyword evidence="3" id="KW-1185">Reference proteome</keyword>
<feature type="region of interest" description="Disordered" evidence="1">
    <location>
        <begin position="173"/>
        <end position="199"/>
    </location>
</feature>
<organism evidence="3">
    <name type="scientific">Laccaria bicolor (strain S238N-H82 / ATCC MYA-4686)</name>
    <name type="common">Bicoloured deceiver</name>
    <name type="synonym">Laccaria laccata var. bicolor</name>
    <dbReference type="NCBI Taxonomy" id="486041"/>
    <lineage>
        <taxon>Eukaryota</taxon>
        <taxon>Fungi</taxon>
        <taxon>Dikarya</taxon>
        <taxon>Basidiomycota</taxon>
        <taxon>Agaricomycotina</taxon>
        <taxon>Agaricomycetes</taxon>
        <taxon>Agaricomycetidae</taxon>
        <taxon>Agaricales</taxon>
        <taxon>Agaricineae</taxon>
        <taxon>Hydnangiaceae</taxon>
        <taxon>Laccaria</taxon>
    </lineage>
</organism>
<dbReference type="KEGG" id="lbc:LACBIDRAFT_327282"/>
<dbReference type="Proteomes" id="UP000001194">
    <property type="component" value="Unassembled WGS sequence"/>
</dbReference>
<proteinExistence type="predicted"/>
<dbReference type="HOGENOM" id="CLU_363710_0_0_1"/>
<accession>B0DBR2</accession>